<sequence>MNAKRFALPLLALSALPACSSPDAEQGLSSAEERQLDEAAAALDEAQADYEAAVQTPETAATDPGLEEQDEH</sequence>
<dbReference type="AlphaFoldDB" id="A0A842I0P0"/>
<evidence type="ECO:0000313" key="3">
    <source>
        <dbReference type="EMBL" id="MBC2778782.1"/>
    </source>
</evidence>
<gene>
    <name evidence="3" type="ORF">H6P80_14250</name>
</gene>
<keyword evidence="2" id="KW-0732">Signal</keyword>
<accession>A0A842I0P0</accession>
<dbReference type="EMBL" id="JACJVJ010000002">
    <property type="protein sequence ID" value="MBC2778782.1"/>
    <property type="molecule type" value="Genomic_DNA"/>
</dbReference>
<keyword evidence="4" id="KW-1185">Reference proteome</keyword>
<name>A0A842I0P0_9SPHN</name>
<protein>
    <recommendedName>
        <fullName evidence="5">Secreted protein</fullName>
    </recommendedName>
</protein>
<organism evidence="3 4">
    <name type="scientific">Parasphingopyxis marina</name>
    <dbReference type="NCBI Taxonomy" id="2761622"/>
    <lineage>
        <taxon>Bacteria</taxon>
        <taxon>Pseudomonadati</taxon>
        <taxon>Pseudomonadota</taxon>
        <taxon>Alphaproteobacteria</taxon>
        <taxon>Sphingomonadales</taxon>
        <taxon>Sphingomonadaceae</taxon>
        <taxon>Parasphingopyxis</taxon>
    </lineage>
</organism>
<proteinExistence type="predicted"/>
<comment type="caution">
    <text evidence="3">The sequence shown here is derived from an EMBL/GenBank/DDBJ whole genome shotgun (WGS) entry which is preliminary data.</text>
</comment>
<feature type="signal peptide" evidence="2">
    <location>
        <begin position="1"/>
        <end position="20"/>
    </location>
</feature>
<feature type="chain" id="PRO_5032611287" description="Secreted protein" evidence="2">
    <location>
        <begin position="21"/>
        <end position="72"/>
    </location>
</feature>
<reference evidence="3 4" key="1">
    <citation type="submission" date="2020-08" db="EMBL/GenBank/DDBJ databases">
        <title>Draft genome sequence of Parasphingopyxis sp. GrpM-11.</title>
        <authorList>
            <person name="Oh J."/>
            <person name="Roh D.-H."/>
        </authorList>
    </citation>
    <scope>NUCLEOTIDE SEQUENCE [LARGE SCALE GENOMIC DNA]</scope>
    <source>
        <strain evidence="3 4">GrpM-11</strain>
    </source>
</reference>
<dbReference type="RefSeq" id="WP_185802008.1">
    <property type="nucleotide sequence ID" value="NZ_JACJVJ010000002.1"/>
</dbReference>
<evidence type="ECO:0000313" key="4">
    <source>
        <dbReference type="Proteomes" id="UP000564378"/>
    </source>
</evidence>
<feature type="region of interest" description="Disordered" evidence="1">
    <location>
        <begin position="45"/>
        <end position="72"/>
    </location>
</feature>
<evidence type="ECO:0000256" key="2">
    <source>
        <dbReference type="SAM" id="SignalP"/>
    </source>
</evidence>
<evidence type="ECO:0008006" key="5">
    <source>
        <dbReference type="Google" id="ProtNLM"/>
    </source>
</evidence>
<evidence type="ECO:0000256" key="1">
    <source>
        <dbReference type="SAM" id="MobiDB-lite"/>
    </source>
</evidence>
<dbReference type="Proteomes" id="UP000564378">
    <property type="component" value="Unassembled WGS sequence"/>
</dbReference>